<feature type="region of interest" description="Disordered" evidence="1">
    <location>
        <begin position="187"/>
        <end position="224"/>
    </location>
</feature>
<organism evidence="2 3">
    <name type="scientific">Hypholoma sublateritium (strain FD-334 SS-4)</name>
    <dbReference type="NCBI Taxonomy" id="945553"/>
    <lineage>
        <taxon>Eukaryota</taxon>
        <taxon>Fungi</taxon>
        <taxon>Dikarya</taxon>
        <taxon>Basidiomycota</taxon>
        <taxon>Agaricomycotina</taxon>
        <taxon>Agaricomycetes</taxon>
        <taxon>Agaricomycetidae</taxon>
        <taxon>Agaricales</taxon>
        <taxon>Agaricineae</taxon>
        <taxon>Strophariaceae</taxon>
        <taxon>Hypholoma</taxon>
    </lineage>
</organism>
<evidence type="ECO:0000313" key="2">
    <source>
        <dbReference type="EMBL" id="KJA28229.1"/>
    </source>
</evidence>
<name>A0A0D2PBK6_HYPSF</name>
<sequence length="260" mass="27512">MSALWGDGEAKSMFLRAALRGTGSAPAIFPSCFMAPRRRASWTASKFTCCSPAAPPLCCRPGLFVDGSRPDRDETPVVDNVQAAGDRAGSSARPVQIEPRHALLVPDARLVSSGDCRCAATGGMIIKSHCRRRGCIAADLAALFRSSFSMAAGTGLFRRRELANQDLHARAHNGADPTLRPLFAREKGEKKRKENAAQNDSPFYGDARLRPEAPHGAGEARLPLPGLPRRLPACVADNTPTRTYSHAGCSSGGGGGGGYL</sequence>
<proteinExistence type="predicted"/>
<dbReference type="Proteomes" id="UP000054270">
    <property type="component" value="Unassembled WGS sequence"/>
</dbReference>
<accession>A0A0D2PBK6</accession>
<dbReference type="EMBL" id="KN817522">
    <property type="protein sequence ID" value="KJA28229.1"/>
    <property type="molecule type" value="Genomic_DNA"/>
</dbReference>
<evidence type="ECO:0000313" key="3">
    <source>
        <dbReference type="Proteomes" id="UP000054270"/>
    </source>
</evidence>
<evidence type="ECO:0000256" key="1">
    <source>
        <dbReference type="SAM" id="MobiDB-lite"/>
    </source>
</evidence>
<dbReference type="AlphaFoldDB" id="A0A0D2PBK6"/>
<protein>
    <submittedName>
        <fullName evidence="2">Uncharacterized protein</fullName>
    </submittedName>
</protein>
<reference evidence="3" key="1">
    <citation type="submission" date="2014-04" db="EMBL/GenBank/DDBJ databases">
        <title>Evolutionary Origins and Diversification of the Mycorrhizal Mutualists.</title>
        <authorList>
            <consortium name="DOE Joint Genome Institute"/>
            <consortium name="Mycorrhizal Genomics Consortium"/>
            <person name="Kohler A."/>
            <person name="Kuo A."/>
            <person name="Nagy L.G."/>
            <person name="Floudas D."/>
            <person name="Copeland A."/>
            <person name="Barry K.W."/>
            <person name="Cichocki N."/>
            <person name="Veneault-Fourrey C."/>
            <person name="LaButti K."/>
            <person name="Lindquist E.A."/>
            <person name="Lipzen A."/>
            <person name="Lundell T."/>
            <person name="Morin E."/>
            <person name="Murat C."/>
            <person name="Riley R."/>
            <person name="Ohm R."/>
            <person name="Sun H."/>
            <person name="Tunlid A."/>
            <person name="Henrissat B."/>
            <person name="Grigoriev I.V."/>
            <person name="Hibbett D.S."/>
            <person name="Martin F."/>
        </authorList>
    </citation>
    <scope>NUCLEOTIDE SEQUENCE [LARGE SCALE GENOMIC DNA]</scope>
    <source>
        <strain evidence="3">FD-334 SS-4</strain>
    </source>
</reference>
<keyword evidence="3" id="KW-1185">Reference proteome</keyword>
<gene>
    <name evidence="2" type="ORF">HYPSUDRAFT_197732</name>
</gene>